<evidence type="ECO:0000313" key="2">
    <source>
        <dbReference type="EMBL" id="MBG0560561.1"/>
    </source>
</evidence>
<dbReference type="InterPro" id="IPR012349">
    <property type="entry name" value="Split_barrel_FMN-bd"/>
</dbReference>
<dbReference type="RefSeq" id="WP_196412377.1">
    <property type="nucleotide sequence ID" value="NZ_JADQTO010000002.1"/>
</dbReference>
<dbReference type="InterPro" id="IPR011576">
    <property type="entry name" value="Pyridox_Oxase_N"/>
</dbReference>
<dbReference type="Pfam" id="PF01243">
    <property type="entry name" value="PNPOx_N"/>
    <property type="match status" value="1"/>
</dbReference>
<evidence type="ECO:0000259" key="1">
    <source>
        <dbReference type="Pfam" id="PF01243"/>
    </source>
</evidence>
<sequence>MTDEMTAQARAILATNRYAVLGTATPAGEPWVSPVYFVNLGLSTLLWLSRPSARHSELIAENHQIAVTVFDSTVPMGGATAFYARATAGLCPDNDLATQLEAFSTQSVAEGFPAWRLDQVTGDAALRLYRAEITEAWFLPAEEGPERRIQILL</sequence>
<dbReference type="AlphaFoldDB" id="A0A931C5K7"/>
<keyword evidence="3" id="KW-1185">Reference proteome</keyword>
<protein>
    <submittedName>
        <fullName evidence="2">Pyridoxamine 5'-phosphate oxidase family protein</fullName>
    </submittedName>
</protein>
<dbReference type="Proteomes" id="UP000598146">
    <property type="component" value="Unassembled WGS sequence"/>
</dbReference>
<feature type="domain" description="Pyridoxamine 5'-phosphate oxidase N-terminal" evidence="1">
    <location>
        <begin position="5"/>
        <end position="138"/>
    </location>
</feature>
<organism evidence="2 3">
    <name type="scientific">Actinoplanes aureus</name>
    <dbReference type="NCBI Taxonomy" id="2792083"/>
    <lineage>
        <taxon>Bacteria</taxon>
        <taxon>Bacillati</taxon>
        <taxon>Actinomycetota</taxon>
        <taxon>Actinomycetes</taxon>
        <taxon>Micromonosporales</taxon>
        <taxon>Micromonosporaceae</taxon>
        <taxon>Actinoplanes</taxon>
    </lineage>
</organism>
<reference evidence="2" key="1">
    <citation type="submission" date="2020-11" db="EMBL/GenBank/DDBJ databases">
        <title>Isolation and identification of active actinomycetes.</title>
        <authorList>
            <person name="Sun X."/>
        </authorList>
    </citation>
    <scope>NUCLEOTIDE SEQUENCE</scope>
    <source>
        <strain evidence="2">NEAU-A11</strain>
    </source>
</reference>
<name>A0A931C5K7_9ACTN</name>
<dbReference type="SUPFAM" id="SSF50475">
    <property type="entry name" value="FMN-binding split barrel"/>
    <property type="match status" value="1"/>
</dbReference>
<evidence type="ECO:0000313" key="3">
    <source>
        <dbReference type="Proteomes" id="UP000598146"/>
    </source>
</evidence>
<proteinExistence type="predicted"/>
<dbReference type="EMBL" id="JADQTO010000002">
    <property type="protein sequence ID" value="MBG0560561.1"/>
    <property type="molecule type" value="Genomic_DNA"/>
</dbReference>
<dbReference type="Gene3D" id="2.30.110.10">
    <property type="entry name" value="Electron Transport, Fmn-binding Protein, Chain A"/>
    <property type="match status" value="1"/>
</dbReference>
<comment type="caution">
    <text evidence="2">The sequence shown here is derived from an EMBL/GenBank/DDBJ whole genome shotgun (WGS) entry which is preliminary data.</text>
</comment>
<accession>A0A931C5K7</accession>
<gene>
    <name evidence="2" type="ORF">I4J89_03650</name>
</gene>